<evidence type="ECO:0000259" key="1">
    <source>
        <dbReference type="Pfam" id="PF07528"/>
    </source>
</evidence>
<evidence type="ECO:0000313" key="2">
    <source>
        <dbReference type="EMBL" id="CAG9827655.1"/>
    </source>
</evidence>
<accession>A0A9N9X7B7</accession>
<dbReference type="Pfam" id="PF07528">
    <property type="entry name" value="DZF_N"/>
    <property type="match status" value="1"/>
</dbReference>
<protein>
    <recommendedName>
        <fullName evidence="1">DZF domain-containing protein</fullName>
    </recommendedName>
</protein>
<dbReference type="InterPro" id="IPR049401">
    <property type="entry name" value="DZF_dom_N"/>
</dbReference>
<evidence type="ECO:0000313" key="3">
    <source>
        <dbReference type="Proteomes" id="UP001153709"/>
    </source>
</evidence>
<gene>
    <name evidence="2" type="ORF">DIABBA_LOCUS1638</name>
</gene>
<keyword evidence="3" id="KW-1185">Reference proteome</keyword>
<organism evidence="2 3">
    <name type="scientific">Diabrotica balteata</name>
    <name type="common">Banded cucumber beetle</name>
    <dbReference type="NCBI Taxonomy" id="107213"/>
    <lineage>
        <taxon>Eukaryota</taxon>
        <taxon>Metazoa</taxon>
        <taxon>Ecdysozoa</taxon>
        <taxon>Arthropoda</taxon>
        <taxon>Hexapoda</taxon>
        <taxon>Insecta</taxon>
        <taxon>Pterygota</taxon>
        <taxon>Neoptera</taxon>
        <taxon>Endopterygota</taxon>
        <taxon>Coleoptera</taxon>
        <taxon>Polyphaga</taxon>
        <taxon>Cucujiformia</taxon>
        <taxon>Chrysomeloidea</taxon>
        <taxon>Chrysomelidae</taxon>
        <taxon>Galerucinae</taxon>
        <taxon>Diabroticina</taxon>
        <taxon>Diabroticites</taxon>
        <taxon>Diabrotica</taxon>
    </lineage>
</organism>
<dbReference type="EMBL" id="OU898276">
    <property type="protein sequence ID" value="CAG9827655.1"/>
    <property type="molecule type" value="Genomic_DNA"/>
</dbReference>
<dbReference type="Proteomes" id="UP001153709">
    <property type="component" value="Chromosome 1"/>
</dbReference>
<dbReference type="AlphaFoldDB" id="A0A9N9X7B7"/>
<name>A0A9N9X7B7_DIABA</name>
<feature type="domain" description="DZF" evidence="1">
    <location>
        <begin position="2"/>
        <end position="73"/>
    </location>
</feature>
<sequence>MITEQNIVDIVVFLKTLTSCEVVEPLGKKVRDDLRNLIKNKIVQKGEQLADASYERGIEISYAFACVRVTITT</sequence>
<dbReference type="Gene3D" id="3.30.460.10">
    <property type="entry name" value="Beta Polymerase, domain 2"/>
    <property type="match status" value="1"/>
</dbReference>
<dbReference type="InterPro" id="IPR043519">
    <property type="entry name" value="NT_sf"/>
</dbReference>
<dbReference type="OrthoDB" id="5775647at2759"/>
<reference evidence="2" key="1">
    <citation type="submission" date="2022-01" db="EMBL/GenBank/DDBJ databases">
        <authorList>
            <person name="King R."/>
        </authorList>
    </citation>
    <scope>NUCLEOTIDE SEQUENCE</scope>
</reference>
<proteinExistence type="predicted"/>